<organism evidence="1 2">
    <name type="scientific">Rattus norvegicus</name>
    <name type="common">Rat</name>
    <dbReference type="NCBI Taxonomy" id="10116"/>
    <lineage>
        <taxon>Eukaryota</taxon>
        <taxon>Metazoa</taxon>
        <taxon>Chordata</taxon>
        <taxon>Craniata</taxon>
        <taxon>Vertebrata</taxon>
        <taxon>Euteleostomi</taxon>
        <taxon>Mammalia</taxon>
        <taxon>Eutheria</taxon>
        <taxon>Euarchontoglires</taxon>
        <taxon>Glires</taxon>
        <taxon>Rodentia</taxon>
        <taxon>Myomorpha</taxon>
        <taxon>Muroidea</taxon>
        <taxon>Muridae</taxon>
        <taxon>Murinae</taxon>
        <taxon>Rattus</taxon>
    </lineage>
</organism>
<evidence type="ECO:0000313" key="2">
    <source>
        <dbReference type="Proteomes" id="UP000234681"/>
    </source>
</evidence>
<evidence type="ECO:0000313" key="1">
    <source>
        <dbReference type="EMBL" id="EDL88217.1"/>
    </source>
</evidence>
<dbReference type="Proteomes" id="UP000234681">
    <property type="component" value="Chromosome 4"/>
</dbReference>
<proteinExistence type="predicted"/>
<gene>
    <name evidence="1" type="ORF">rCG_52379</name>
</gene>
<reference evidence="1 2" key="1">
    <citation type="submission" date="2005-09" db="EMBL/GenBank/DDBJ databases">
        <authorList>
            <person name="Mural R.J."/>
            <person name="Li P.W."/>
            <person name="Adams M.D."/>
            <person name="Amanatides P.G."/>
            <person name="Baden-Tillson H."/>
            <person name="Barnstead M."/>
            <person name="Chin S.H."/>
            <person name="Dew I."/>
            <person name="Evans C.A."/>
            <person name="Ferriera S."/>
            <person name="Flanigan M."/>
            <person name="Fosler C."/>
            <person name="Glodek A."/>
            <person name="Gu Z."/>
            <person name="Holt R.A."/>
            <person name="Jennings D."/>
            <person name="Kraft C.L."/>
            <person name="Lu F."/>
            <person name="Nguyen T."/>
            <person name="Nusskern D.R."/>
            <person name="Pfannkoch C.M."/>
            <person name="Sitter C."/>
            <person name="Sutton G.G."/>
            <person name="Venter J.C."/>
            <person name="Wang Z."/>
            <person name="Woodage T."/>
            <person name="Zheng X.H."/>
            <person name="Zhong F."/>
        </authorList>
    </citation>
    <scope>NUCLEOTIDE SEQUENCE [LARGE SCALE GENOMIC DNA]</scope>
    <source>
        <strain>BN</strain>
        <strain evidence="2">Sprague-Dawley</strain>
    </source>
</reference>
<accession>A6K0K1</accession>
<dbReference type="EMBL" id="CH474011">
    <property type="protein sequence ID" value="EDL88217.1"/>
    <property type="molecule type" value="Genomic_DNA"/>
</dbReference>
<sequence length="41" mass="4530">MNDPCSVLRMICDCCPFGFEWTGASIPQDKVSGGTFEINFL</sequence>
<name>A6K0K1_RAT</name>
<protein>
    <submittedName>
        <fullName evidence="1">RCG52379, isoform CRA_a</fullName>
    </submittedName>
</protein>
<dbReference type="AlphaFoldDB" id="A6K0K1"/>